<keyword evidence="2" id="KW-1185">Reference proteome</keyword>
<evidence type="ECO:0000313" key="1">
    <source>
        <dbReference type="EMBL" id="RZC35539.1"/>
    </source>
</evidence>
<accession>A0A482VSZ4</accession>
<evidence type="ECO:0000313" key="2">
    <source>
        <dbReference type="Proteomes" id="UP000292052"/>
    </source>
</evidence>
<reference evidence="1 2" key="1">
    <citation type="submission" date="2017-03" db="EMBL/GenBank/DDBJ databases">
        <title>Genome of the blue death feigning beetle - Asbolus verrucosus.</title>
        <authorList>
            <person name="Rider S.D."/>
        </authorList>
    </citation>
    <scope>NUCLEOTIDE SEQUENCE [LARGE SCALE GENOMIC DNA]</scope>
    <source>
        <strain evidence="1">Butters</strain>
        <tissue evidence="1">Head and leg muscle</tissue>
    </source>
</reference>
<dbReference type="EMBL" id="QDEB01069967">
    <property type="protein sequence ID" value="RZC35539.1"/>
    <property type="molecule type" value="Genomic_DNA"/>
</dbReference>
<comment type="caution">
    <text evidence="1">The sequence shown here is derived from an EMBL/GenBank/DDBJ whole genome shotgun (WGS) entry which is preliminary data.</text>
</comment>
<name>A0A482VSZ4_ASBVE</name>
<dbReference type="Proteomes" id="UP000292052">
    <property type="component" value="Unassembled WGS sequence"/>
</dbReference>
<organism evidence="1 2">
    <name type="scientific">Asbolus verrucosus</name>
    <name type="common">Desert ironclad beetle</name>
    <dbReference type="NCBI Taxonomy" id="1661398"/>
    <lineage>
        <taxon>Eukaryota</taxon>
        <taxon>Metazoa</taxon>
        <taxon>Ecdysozoa</taxon>
        <taxon>Arthropoda</taxon>
        <taxon>Hexapoda</taxon>
        <taxon>Insecta</taxon>
        <taxon>Pterygota</taxon>
        <taxon>Neoptera</taxon>
        <taxon>Endopterygota</taxon>
        <taxon>Coleoptera</taxon>
        <taxon>Polyphaga</taxon>
        <taxon>Cucujiformia</taxon>
        <taxon>Tenebrionidae</taxon>
        <taxon>Pimeliinae</taxon>
        <taxon>Asbolus</taxon>
    </lineage>
</organism>
<sequence length="153" mass="17673">MLGGQKFNSFADKYKLKTTIKIYDEQTDWLVPNDTLVMEEANRIEMGRSIDIEANDEDLDRFHEKSVSWQKFSENNHVSCFKNSIPKPSELLLNIGWPPVSVQNGHFLYVDINESLTVKNHPKEETYKEGIELYDSLNYDDEINSLSPASARL</sequence>
<proteinExistence type="predicted"/>
<gene>
    <name evidence="1" type="ORF">BDFB_013437</name>
</gene>
<feature type="non-terminal residue" evidence="1">
    <location>
        <position position="153"/>
    </location>
</feature>
<protein>
    <submittedName>
        <fullName evidence="1">Uncharacterized protein</fullName>
    </submittedName>
</protein>
<dbReference type="AlphaFoldDB" id="A0A482VSZ4"/>
<dbReference type="OrthoDB" id="6745081at2759"/>